<comment type="function">
    <text evidence="2">Pyridoxal 5'-phosphate (PLP)-binding protein, which is involved in PLP homeostasis.</text>
</comment>
<dbReference type="InterPro" id="IPR011078">
    <property type="entry name" value="PyrdxlP_homeostasis"/>
</dbReference>
<evidence type="ECO:0000256" key="1">
    <source>
        <dbReference type="ARBA" id="ARBA00022898"/>
    </source>
</evidence>
<dbReference type="AlphaFoldDB" id="A0A523UM84"/>
<comment type="caution">
    <text evidence="6">The sequence shown here is derived from an EMBL/GenBank/DDBJ whole genome shotgun (WGS) entry which is preliminary data.</text>
</comment>
<keyword evidence="1 2" id="KW-0663">Pyridoxal phosphate</keyword>
<dbReference type="PANTHER" id="PTHR10146">
    <property type="entry name" value="PROLINE SYNTHETASE CO-TRANSCRIBED BACTERIAL HOMOLOG PROTEIN"/>
    <property type="match status" value="1"/>
</dbReference>
<proteinExistence type="inferred from homology"/>
<dbReference type="NCBIfam" id="TIGR00044">
    <property type="entry name" value="YggS family pyridoxal phosphate-dependent enzyme"/>
    <property type="match status" value="1"/>
</dbReference>
<protein>
    <recommendedName>
        <fullName evidence="2">Pyridoxal phosphate homeostasis protein</fullName>
        <shortName evidence="2">PLP homeostasis protein</shortName>
    </recommendedName>
</protein>
<evidence type="ECO:0000256" key="2">
    <source>
        <dbReference type="HAMAP-Rule" id="MF_02087"/>
    </source>
</evidence>
<dbReference type="FunFam" id="3.20.20.10:FF:000018">
    <property type="entry name" value="Pyridoxal phosphate homeostasis protein"/>
    <property type="match status" value="1"/>
</dbReference>
<dbReference type="PIRSF" id="PIRSF004848">
    <property type="entry name" value="YBL036c_PLPDEIII"/>
    <property type="match status" value="1"/>
</dbReference>
<evidence type="ECO:0000313" key="6">
    <source>
        <dbReference type="EMBL" id="TET43630.1"/>
    </source>
</evidence>
<dbReference type="InterPro" id="IPR001608">
    <property type="entry name" value="Ala_racemase_N"/>
</dbReference>
<dbReference type="GO" id="GO:0030170">
    <property type="term" value="F:pyridoxal phosphate binding"/>
    <property type="evidence" value="ECO:0007669"/>
    <property type="project" value="UniProtKB-UniRule"/>
</dbReference>
<dbReference type="InterPro" id="IPR029066">
    <property type="entry name" value="PLP-binding_barrel"/>
</dbReference>
<evidence type="ECO:0000256" key="3">
    <source>
        <dbReference type="PIRSR" id="PIRSR004848-1"/>
    </source>
</evidence>
<dbReference type="HAMAP" id="MF_02087">
    <property type="entry name" value="PLP_homeostasis"/>
    <property type="match status" value="1"/>
</dbReference>
<evidence type="ECO:0000256" key="4">
    <source>
        <dbReference type="RuleBase" id="RU004514"/>
    </source>
</evidence>
<feature type="domain" description="Alanine racemase N-terminal" evidence="5">
    <location>
        <begin position="7"/>
        <end position="224"/>
    </location>
</feature>
<gene>
    <name evidence="6" type="ORF">E3J59_06105</name>
</gene>
<comment type="cofactor">
    <cofactor evidence="3">
        <name>pyridoxal 5'-phosphate</name>
        <dbReference type="ChEBI" id="CHEBI:597326"/>
    </cofactor>
</comment>
<evidence type="ECO:0000259" key="5">
    <source>
        <dbReference type="Pfam" id="PF01168"/>
    </source>
</evidence>
<reference evidence="6 7" key="1">
    <citation type="submission" date="2019-03" db="EMBL/GenBank/DDBJ databases">
        <title>Metabolic potential of uncultured bacteria and archaea associated with petroleum seepage in deep-sea sediments.</title>
        <authorList>
            <person name="Dong X."/>
            <person name="Hubert C."/>
        </authorList>
    </citation>
    <scope>NUCLEOTIDE SEQUENCE [LARGE SCALE GENOMIC DNA]</scope>
    <source>
        <strain evidence="6">E29_bin78</strain>
    </source>
</reference>
<dbReference type="SUPFAM" id="SSF51419">
    <property type="entry name" value="PLP-binding barrel"/>
    <property type="match status" value="1"/>
</dbReference>
<dbReference type="Pfam" id="PF01168">
    <property type="entry name" value="Ala_racemase_N"/>
    <property type="match status" value="1"/>
</dbReference>
<sequence length="228" mass="25815">MSIASNVEKIKRRIAEAAAKVNRSPDEVAIVAATKNRDINQIKEAVEAGISIIGENRVQEARKKIAFLGGDRENWHFIGHLQTNKAKSAVELFQLIQSVDSQRLIEAINQGVLKLDKKIDVLIEINLTGDPKKYGLAPSEVLDFVKRNSNLRGVSIKGLMMIAPWVEPEETRPYFRELREIFESIKTEEIEGVEMRWLSMGMSNDFHIAVEEGSNMVRLGRVIFEEEK</sequence>
<dbReference type="PANTHER" id="PTHR10146:SF14">
    <property type="entry name" value="PYRIDOXAL PHOSPHATE HOMEOSTASIS PROTEIN"/>
    <property type="match status" value="1"/>
</dbReference>
<dbReference type="CDD" id="cd00635">
    <property type="entry name" value="PLPDE_III_YBL036c_like"/>
    <property type="match status" value="1"/>
</dbReference>
<name>A0A523UM84_UNCAE</name>
<comment type="similarity">
    <text evidence="2 4">Belongs to the pyridoxal phosphate-binding protein YggS/PROSC family.</text>
</comment>
<dbReference type="EMBL" id="SOJK01000257">
    <property type="protein sequence ID" value="TET43630.1"/>
    <property type="molecule type" value="Genomic_DNA"/>
</dbReference>
<accession>A0A523UM84</accession>
<dbReference type="Proteomes" id="UP000320679">
    <property type="component" value="Unassembled WGS sequence"/>
</dbReference>
<feature type="modified residue" description="N6-(pyridoxal phosphate)lysine" evidence="2 3">
    <location>
        <position position="35"/>
    </location>
</feature>
<organism evidence="6 7">
    <name type="scientific">Aerophobetes bacterium</name>
    <dbReference type="NCBI Taxonomy" id="2030807"/>
    <lineage>
        <taxon>Bacteria</taxon>
        <taxon>Candidatus Aerophobota</taxon>
    </lineage>
</organism>
<dbReference type="Gene3D" id="3.20.20.10">
    <property type="entry name" value="Alanine racemase"/>
    <property type="match status" value="1"/>
</dbReference>
<evidence type="ECO:0000313" key="7">
    <source>
        <dbReference type="Proteomes" id="UP000320679"/>
    </source>
</evidence>